<accession>A0ACD1A9M1</accession>
<keyword evidence="2" id="KW-1185">Reference proteome</keyword>
<dbReference type="EMBL" id="CP042469">
    <property type="protein sequence ID" value="QOX63016.1"/>
    <property type="molecule type" value="Genomic_DNA"/>
</dbReference>
<name>A0ACD1A9M1_9FIRM</name>
<proteinExistence type="predicted"/>
<evidence type="ECO:0000313" key="1">
    <source>
        <dbReference type="EMBL" id="QOX63016.1"/>
    </source>
</evidence>
<organism evidence="1 2">
    <name type="scientific">Anoxybacterium hadale</name>
    <dbReference type="NCBI Taxonomy" id="3408580"/>
    <lineage>
        <taxon>Bacteria</taxon>
        <taxon>Bacillati</taxon>
        <taxon>Bacillota</taxon>
        <taxon>Clostridia</taxon>
        <taxon>Peptostreptococcales</taxon>
        <taxon>Anaerovoracaceae</taxon>
        <taxon>Anoxybacterium</taxon>
    </lineage>
</organism>
<evidence type="ECO:0000313" key="2">
    <source>
        <dbReference type="Proteomes" id="UP000594014"/>
    </source>
</evidence>
<protein>
    <submittedName>
        <fullName evidence="1">GHKL domain-containing protein</fullName>
    </submittedName>
</protein>
<reference evidence="1" key="1">
    <citation type="submission" date="2019-08" db="EMBL/GenBank/DDBJ databases">
        <title>Genome sequence of Clostridiales bacterium MT110.</title>
        <authorList>
            <person name="Cao J."/>
        </authorList>
    </citation>
    <scope>NUCLEOTIDE SEQUENCE</scope>
    <source>
        <strain evidence="1">MT110</strain>
    </source>
</reference>
<dbReference type="Proteomes" id="UP000594014">
    <property type="component" value="Chromosome"/>
</dbReference>
<gene>
    <name evidence="1" type="ORF">FRZ06_06495</name>
</gene>
<sequence>MIDILKRLRSVRGKYVTRTGKRAMKLEPEFYGEMLRLSMESVKAQIALVEQEYRADLDCMEQIRKMRHDLKHHLAVLSTLLSDNDLDTAKAYINELSGELPQTPLDGKNRLTKGFLGKYMQLCRSGGITLVSDIRYDEDALTDKTRLGLILGNALQNAYEAALNAPERGLRQVRIEGRAVQNTLLLVVENGYDGNLEPDYQTTKAGSLHGYGLPSIRKAAESAGGYVEIEHTQQQFRLTVALTIDERALKY</sequence>